<dbReference type="STRING" id="1285928.SAMN04487894_10214"/>
<name>A0A1G6KKG1_NIADE</name>
<dbReference type="AlphaFoldDB" id="A0A1G6KKG1"/>
<protein>
    <submittedName>
        <fullName evidence="1">Uncharacterized protein</fullName>
    </submittedName>
</protein>
<dbReference type="EMBL" id="FMZO01000002">
    <property type="protein sequence ID" value="SDC31592.1"/>
    <property type="molecule type" value="Genomic_DNA"/>
</dbReference>
<keyword evidence="2" id="KW-1185">Reference proteome</keyword>
<sequence>MAIGNEFENVETNIAHQTWIQPGPDSAVSHLRLATEAVHCFVYLQHSVVPSVSRPPTERDKFYVKPTYSV</sequence>
<organism evidence="1 2">
    <name type="scientific">Niabella drilacis (strain DSM 25811 / CCM 8410 / CCUG 62505 / LMG 26954 / E90)</name>
    <dbReference type="NCBI Taxonomy" id="1285928"/>
    <lineage>
        <taxon>Bacteria</taxon>
        <taxon>Pseudomonadati</taxon>
        <taxon>Bacteroidota</taxon>
        <taxon>Chitinophagia</taxon>
        <taxon>Chitinophagales</taxon>
        <taxon>Chitinophagaceae</taxon>
        <taxon>Niabella</taxon>
    </lineage>
</organism>
<accession>A0A1G6KKG1</accession>
<evidence type="ECO:0000313" key="2">
    <source>
        <dbReference type="Proteomes" id="UP000198757"/>
    </source>
</evidence>
<reference evidence="2" key="1">
    <citation type="submission" date="2016-10" db="EMBL/GenBank/DDBJ databases">
        <authorList>
            <person name="Varghese N."/>
            <person name="Submissions S."/>
        </authorList>
    </citation>
    <scope>NUCLEOTIDE SEQUENCE [LARGE SCALE GENOMIC DNA]</scope>
    <source>
        <strain evidence="2">DSM 25811 / CCM 8410 / LMG 26954 / E90</strain>
    </source>
</reference>
<evidence type="ECO:0000313" key="1">
    <source>
        <dbReference type="EMBL" id="SDC31592.1"/>
    </source>
</evidence>
<proteinExistence type="predicted"/>
<gene>
    <name evidence="1" type="ORF">SAMN04487894_10214</name>
</gene>
<dbReference type="Proteomes" id="UP000198757">
    <property type="component" value="Unassembled WGS sequence"/>
</dbReference>